<feature type="domain" description="U3 small nucleolar RNA-associated protein 13 C-terminal" evidence="6">
    <location>
        <begin position="672"/>
        <end position="807"/>
    </location>
</feature>
<feature type="repeat" description="WD" evidence="5">
    <location>
        <begin position="434"/>
        <end position="469"/>
    </location>
</feature>
<dbReference type="GO" id="GO:0000480">
    <property type="term" value="P:endonucleolytic cleavage in 5'-ETS of tricistronic rRNA transcript (SSU-rRNA, 5.8S rRNA, LSU-rRNA)"/>
    <property type="evidence" value="ECO:0007669"/>
    <property type="project" value="TreeGrafter"/>
</dbReference>
<name>I0Z4E8_COCSC</name>
<gene>
    <name evidence="7" type="ORF">COCSUDRAFT_13852</name>
</gene>
<dbReference type="SUPFAM" id="SSF50978">
    <property type="entry name" value="WD40 repeat-like"/>
    <property type="match status" value="2"/>
</dbReference>
<keyword evidence="2 5" id="KW-0853">WD repeat</keyword>
<dbReference type="GO" id="GO:0034511">
    <property type="term" value="F:U3 snoRNA binding"/>
    <property type="evidence" value="ECO:0007669"/>
    <property type="project" value="TreeGrafter"/>
</dbReference>
<dbReference type="GO" id="GO:0000472">
    <property type="term" value="P:endonucleolytic cleavage to generate mature 5'-end of SSU-rRNA from (SSU-rRNA, 5.8S rRNA, LSU-rRNA)"/>
    <property type="evidence" value="ECO:0007669"/>
    <property type="project" value="TreeGrafter"/>
</dbReference>
<dbReference type="SMART" id="SM00320">
    <property type="entry name" value="WD40"/>
    <property type="match status" value="11"/>
</dbReference>
<dbReference type="InterPro" id="IPR020472">
    <property type="entry name" value="WD40_PAC1"/>
</dbReference>
<reference evidence="7 8" key="1">
    <citation type="journal article" date="2012" name="Genome Biol.">
        <title>The genome of the polar eukaryotic microalga coccomyxa subellipsoidea reveals traits of cold adaptation.</title>
        <authorList>
            <person name="Blanc G."/>
            <person name="Agarkova I."/>
            <person name="Grimwood J."/>
            <person name="Kuo A."/>
            <person name="Brueggeman A."/>
            <person name="Dunigan D."/>
            <person name="Gurnon J."/>
            <person name="Ladunga I."/>
            <person name="Lindquist E."/>
            <person name="Lucas S."/>
            <person name="Pangilinan J."/>
            <person name="Proschold T."/>
            <person name="Salamov A."/>
            <person name="Schmutz J."/>
            <person name="Weeks D."/>
            <person name="Yamada T."/>
            <person name="Claverie J.M."/>
            <person name="Grigoriev I."/>
            <person name="Van Etten J."/>
            <person name="Lomsadze A."/>
            <person name="Borodovsky M."/>
        </authorList>
    </citation>
    <scope>NUCLEOTIDE SEQUENCE [LARGE SCALE GENOMIC DNA]</scope>
    <source>
        <strain evidence="7 8">C-169</strain>
    </source>
</reference>
<keyword evidence="8" id="KW-1185">Reference proteome</keyword>
<evidence type="ECO:0000259" key="6">
    <source>
        <dbReference type="Pfam" id="PF08625"/>
    </source>
</evidence>
<protein>
    <submittedName>
        <fullName evidence="7">WD40 repeat-like protein</fullName>
    </submittedName>
</protein>
<keyword evidence="4" id="KW-0539">Nucleus</keyword>
<dbReference type="InterPro" id="IPR001680">
    <property type="entry name" value="WD40_rpt"/>
</dbReference>
<dbReference type="InterPro" id="IPR019775">
    <property type="entry name" value="WD40_repeat_CS"/>
</dbReference>
<feature type="repeat" description="WD" evidence="5">
    <location>
        <begin position="183"/>
        <end position="224"/>
    </location>
</feature>
<dbReference type="GeneID" id="17043634"/>
<comment type="subcellular location">
    <subcellularLocation>
        <location evidence="1">Nucleus</location>
        <location evidence="1">Nucleolus</location>
    </subcellularLocation>
</comment>
<dbReference type="STRING" id="574566.I0Z4E8"/>
<evidence type="ECO:0000313" key="7">
    <source>
        <dbReference type="EMBL" id="EIE25517.1"/>
    </source>
</evidence>
<dbReference type="PRINTS" id="PR00320">
    <property type="entry name" value="GPROTEINBRPT"/>
</dbReference>
<feature type="repeat" description="WD" evidence="5">
    <location>
        <begin position="575"/>
        <end position="616"/>
    </location>
</feature>
<dbReference type="eggNOG" id="KOG0319">
    <property type="taxonomic scope" value="Eukaryota"/>
</dbReference>
<dbReference type="RefSeq" id="XP_005650061.1">
    <property type="nucleotide sequence ID" value="XM_005650004.1"/>
</dbReference>
<dbReference type="OrthoDB" id="5414888at2759"/>
<evidence type="ECO:0000313" key="8">
    <source>
        <dbReference type="Proteomes" id="UP000007264"/>
    </source>
</evidence>
<proteinExistence type="predicted"/>
<feature type="repeat" description="WD" evidence="5">
    <location>
        <begin position="57"/>
        <end position="98"/>
    </location>
</feature>
<evidence type="ECO:0000256" key="2">
    <source>
        <dbReference type="ARBA" id="ARBA00022574"/>
    </source>
</evidence>
<dbReference type="AlphaFoldDB" id="I0Z4E8"/>
<dbReference type="CDD" id="cd00200">
    <property type="entry name" value="WD40"/>
    <property type="match status" value="2"/>
</dbReference>
<accession>I0Z4E8</accession>
<dbReference type="InterPro" id="IPR013934">
    <property type="entry name" value="Utp13_C"/>
</dbReference>
<dbReference type="GO" id="GO:0030686">
    <property type="term" value="C:90S preribosome"/>
    <property type="evidence" value="ECO:0007669"/>
    <property type="project" value="TreeGrafter"/>
</dbReference>
<evidence type="ECO:0000256" key="4">
    <source>
        <dbReference type="ARBA" id="ARBA00023242"/>
    </source>
</evidence>
<feature type="repeat" description="WD" evidence="5">
    <location>
        <begin position="617"/>
        <end position="649"/>
    </location>
</feature>
<dbReference type="Proteomes" id="UP000007264">
    <property type="component" value="Unassembled WGS sequence"/>
</dbReference>
<feature type="repeat" description="WD" evidence="5">
    <location>
        <begin position="491"/>
        <end position="524"/>
    </location>
</feature>
<dbReference type="PROSITE" id="PS50294">
    <property type="entry name" value="WD_REPEATS_REGION"/>
    <property type="match status" value="8"/>
</dbReference>
<feature type="repeat" description="WD" evidence="5">
    <location>
        <begin position="390"/>
        <end position="425"/>
    </location>
</feature>
<dbReference type="PANTHER" id="PTHR19854">
    <property type="entry name" value="TRANSDUCIN BETA-LIKE 3"/>
    <property type="match status" value="1"/>
</dbReference>
<evidence type="ECO:0000256" key="1">
    <source>
        <dbReference type="ARBA" id="ARBA00004604"/>
    </source>
</evidence>
<dbReference type="Pfam" id="PF00400">
    <property type="entry name" value="WD40"/>
    <property type="match status" value="9"/>
</dbReference>
<dbReference type="PROSITE" id="PS00678">
    <property type="entry name" value="WD_REPEATS_1"/>
    <property type="match status" value="3"/>
</dbReference>
<comment type="caution">
    <text evidence="7">The sequence shown here is derived from an EMBL/GenBank/DDBJ whole genome shotgun (WGS) entry which is preliminary data.</text>
</comment>
<dbReference type="KEGG" id="csl:COCSUDRAFT_13852"/>
<feature type="repeat" description="WD" evidence="5">
    <location>
        <begin position="141"/>
        <end position="182"/>
    </location>
</feature>
<dbReference type="GO" id="GO:0032040">
    <property type="term" value="C:small-subunit processome"/>
    <property type="evidence" value="ECO:0007669"/>
    <property type="project" value="InterPro"/>
</dbReference>
<organism evidence="7 8">
    <name type="scientific">Coccomyxa subellipsoidea (strain C-169)</name>
    <name type="common">Green microalga</name>
    <dbReference type="NCBI Taxonomy" id="574566"/>
    <lineage>
        <taxon>Eukaryota</taxon>
        <taxon>Viridiplantae</taxon>
        <taxon>Chlorophyta</taxon>
        <taxon>core chlorophytes</taxon>
        <taxon>Trebouxiophyceae</taxon>
        <taxon>Trebouxiophyceae incertae sedis</taxon>
        <taxon>Coccomyxaceae</taxon>
        <taxon>Coccomyxa</taxon>
        <taxon>Coccomyxa subellipsoidea</taxon>
    </lineage>
</organism>
<dbReference type="PANTHER" id="PTHR19854:SF15">
    <property type="entry name" value="TRANSDUCIN BETA-LIKE PROTEIN 3"/>
    <property type="match status" value="1"/>
</dbReference>
<feature type="repeat" description="WD" evidence="5">
    <location>
        <begin position="533"/>
        <end position="574"/>
    </location>
</feature>
<keyword evidence="3" id="KW-0677">Repeat</keyword>
<evidence type="ECO:0000256" key="5">
    <source>
        <dbReference type="PROSITE-ProRule" id="PRU00221"/>
    </source>
</evidence>
<feature type="non-terminal residue" evidence="7">
    <location>
        <position position="820"/>
    </location>
</feature>
<dbReference type="EMBL" id="AGSI01000004">
    <property type="protein sequence ID" value="EIE25517.1"/>
    <property type="molecule type" value="Genomic_DNA"/>
</dbReference>
<dbReference type="Gene3D" id="2.130.10.10">
    <property type="entry name" value="YVTN repeat-like/Quinoprotein amine dehydrogenase"/>
    <property type="match status" value="4"/>
</dbReference>
<evidence type="ECO:0000256" key="3">
    <source>
        <dbReference type="ARBA" id="ARBA00022737"/>
    </source>
</evidence>
<sequence length="820" mass="87274">MSNRGLKLKSTYRPSSKLEVFYTGGASCISSKGLLACSCNDEVKLVDPISGSVTSTLAGDSEPVTALAFSHSGNRLYGASRSLQQRCWDTSNNAVLRSWKGHKGPVLALAVDPSGGLLASASADRSCRVWDTDGFYCTHAFHGHRGLVLEVIFHPKELMIITAGDDAEVRVWDLITKSCVATLKDHFSAVTSLSLSPDGWTLLTAGRDKVAILWDLRSHKKLATVPIFEAVEGAAIVPDDSAFKALVQSALGPSGKKSKALVFATGGEKGILKLWRADTGDCIYEQRHGIATGQGEMAAAGEEIREVHVLPNAEGLMITTGDCRLLFFSPEEEAEKHVVKLGRQLIGNLDEVTDLRLIGPPAAPTQLVLATNSPTIRMFDLTTMSCSATLSGHTDTVLVLDAIQTKESKTLLASGAKDNSVRVWDEAGECIAVGQGHVGAVSALAFSRRAFSFLVTGGADKLLKVWDVSKLLDGSSAEGAEVPRLRATAAVAAHDKDINALAVSPNDALICTASQDRTAKVWRLPDLVQMLTLKGHRRGVWSVQFSPVDQCVLTGSGDATIRLWALTDGSCLRTFEGHGASVLRASFISAGTQVVSAGADGLVKLWGVRTSECTATFDEHEGKVWALAVAGENDAVLATGGADARVNIWRDCTAEDEAAVVASRTQNAVKAQELSNALKDNDYQAAAAMAFELGHAGQLRSVVEAACAQGQEAAEGILNALVDGLEKDQIKQCLEFIREWNTNSRHCHAAQATLQAILSQHAPEVLLDIPGVAALLDGLSAYTQRHMARIDRLRRSVALLDYTLGAMRVVAPQEAASAQE</sequence>
<dbReference type="InterPro" id="IPR036322">
    <property type="entry name" value="WD40_repeat_dom_sf"/>
</dbReference>
<feature type="repeat" description="WD" evidence="5">
    <location>
        <begin position="99"/>
        <end position="131"/>
    </location>
</feature>
<dbReference type="PROSITE" id="PS50082">
    <property type="entry name" value="WD_REPEATS_2"/>
    <property type="match status" value="10"/>
</dbReference>
<dbReference type="InterPro" id="IPR015943">
    <property type="entry name" value="WD40/YVTN_repeat-like_dom_sf"/>
</dbReference>
<dbReference type="Pfam" id="PF08625">
    <property type="entry name" value="Utp13"/>
    <property type="match status" value="1"/>
</dbReference>